<dbReference type="Proteomes" id="UP000583266">
    <property type="component" value="Unassembled WGS sequence"/>
</dbReference>
<organism evidence="9 10">
    <name type="scientific">Chitinophaga fulva</name>
    <dbReference type="NCBI Taxonomy" id="2728842"/>
    <lineage>
        <taxon>Bacteria</taxon>
        <taxon>Pseudomonadati</taxon>
        <taxon>Bacteroidota</taxon>
        <taxon>Chitinophagia</taxon>
        <taxon>Chitinophagales</taxon>
        <taxon>Chitinophagaceae</taxon>
        <taxon>Chitinophaga</taxon>
    </lineage>
</organism>
<keyword evidence="9" id="KW-0645">Protease</keyword>
<feature type="transmembrane region" description="Helical" evidence="7">
    <location>
        <begin position="12"/>
        <end position="30"/>
    </location>
</feature>
<comment type="subcellular location">
    <subcellularLocation>
        <location evidence="1">Membrane</location>
        <topology evidence="1">Multi-pass membrane protein</topology>
    </subcellularLocation>
</comment>
<evidence type="ECO:0000313" key="9">
    <source>
        <dbReference type="EMBL" id="NML37229.1"/>
    </source>
</evidence>
<reference evidence="9 10" key="1">
    <citation type="submission" date="2020-04" db="EMBL/GenBank/DDBJ databases">
        <title>Chitinophaga sp. G-6-1-13 sp. nov., isolated from soil.</title>
        <authorList>
            <person name="Dahal R.H."/>
            <person name="Chaudhary D.K."/>
        </authorList>
    </citation>
    <scope>NUCLEOTIDE SEQUENCE [LARGE SCALE GENOMIC DNA]</scope>
    <source>
        <strain evidence="9 10">G-6-1-13</strain>
    </source>
</reference>
<dbReference type="AlphaFoldDB" id="A0A848GIJ1"/>
<dbReference type="InterPro" id="IPR035952">
    <property type="entry name" value="Rhomboid-like_sf"/>
</dbReference>
<dbReference type="Pfam" id="PF01694">
    <property type="entry name" value="Rhomboid"/>
    <property type="match status" value="1"/>
</dbReference>
<evidence type="ECO:0000313" key="10">
    <source>
        <dbReference type="Proteomes" id="UP000583266"/>
    </source>
</evidence>
<evidence type="ECO:0000256" key="4">
    <source>
        <dbReference type="ARBA" id="ARBA00022801"/>
    </source>
</evidence>
<comment type="caution">
    <text evidence="9">The sequence shown here is derived from an EMBL/GenBank/DDBJ whole genome shotgun (WGS) entry which is preliminary data.</text>
</comment>
<name>A0A848GIJ1_9BACT</name>
<dbReference type="RefSeq" id="WP_169224300.1">
    <property type="nucleotide sequence ID" value="NZ_JABBGC010000001.1"/>
</dbReference>
<dbReference type="GO" id="GO:0016020">
    <property type="term" value="C:membrane"/>
    <property type="evidence" value="ECO:0007669"/>
    <property type="project" value="UniProtKB-SubCell"/>
</dbReference>
<dbReference type="Gene3D" id="1.20.1540.10">
    <property type="entry name" value="Rhomboid-like"/>
    <property type="match status" value="1"/>
</dbReference>
<evidence type="ECO:0000256" key="7">
    <source>
        <dbReference type="SAM" id="Phobius"/>
    </source>
</evidence>
<evidence type="ECO:0000256" key="3">
    <source>
        <dbReference type="ARBA" id="ARBA00022692"/>
    </source>
</evidence>
<feature type="transmembrane region" description="Helical" evidence="7">
    <location>
        <begin position="267"/>
        <end position="285"/>
    </location>
</feature>
<evidence type="ECO:0000256" key="2">
    <source>
        <dbReference type="ARBA" id="ARBA00009045"/>
    </source>
</evidence>
<keyword evidence="10" id="KW-1185">Reference proteome</keyword>
<keyword evidence="5 7" id="KW-1133">Transmembrane helix</keyword>
<dbReference type="InterPro" id="IPR050925">
    <property type="entry name" value="Rhomboid_protease_S54"/>
</dbReference>
<comment type="similarity">
    <text evidence="2">Belongs to the peptidase S54 family.</text>
</comment>
<feature type="transmembrane region" description="Helical" evidence="7">
    <location>
        <begin position="413"/>
        <end position="431"/>
    </location>
</feature>
<accession>A0A848GIJ1</accession>
<keyword evidence="6 7" id="KW-0472">Membrane</keyword>
<dbReference type="SUPFAM" id="SSF144091">
    <property type="entry name" value="Rhomboid-like"/>
    <property type="match status" value="1"/>
</dbReference>
<proteinExistence type="inferred from homology"/>
<dbReference type="EMBL" id="JABBGC010000001">
    <property type="protein sequence ID" value="NML37229.1"/>
    <property type="molecule type" value="Genomic_DNA"/>
</dbReference>
<dbReference type="PANTHER" id="PTHR43731">
    <property type="entry name" value="RHOMBOID PROTEASE"/>
    <property type="match status" value="1"/>
</dbReference>
<dbReference type="PANTHER" id="PTHR43731:SF14">
    <property type="entry name" value="PRESENILIN-ASSOCIATED RHOMBOID-LIKE PROTEIN, MITOCHONDRIAL"/>
    <property type="match status" value="1"/>
</dbReference>
<feature type="transmembrane region" description="Helical" evidence="7">
    <location>
        <begin position="81"/>
        <end position="102"/>
    </location>
</feature>
<keyword evidence="3 7" id="KW-0812">Transmembrane</keyword>
<feature type="transmembrane region" description="Helical" evidence="7">
    <location>
        <begin position="443"/>
        <end position="461"/>
    </location>
</feature>
<dbReference type="GO" id="GO:0006508">
    <property type="term" value="P:proteolysis"/>
    <property type="evidence" value="ECO:0007669"/>
    <property type="project" value="UniProtKB-KW"/>
</dbReference>
<feature type="transmembrane region" description="Helical" evidence="7">
    <location>
        <begin position="467"/>
        <end position="485"/>
    </location>
</feature>
<dbReference type="GO" id="GO:0004252">
    <property type="term" value="F:serine-type endopeptidase activity"/>
    <property type="evidence" value="ECO:0007669"/>
    <property type="project" value="InterPro"/>
</dbReference>
<evidence type="ECO:0000256" key="6">
    <source>
        <dbReference type="ARBA" id="ARBA00023136"/>
    </source>
</evidence>
<evidence type="ECO:0000259" key="8">
    <source>
        <dbReference type="Pfam" id="PF01694"/>
    </source>
</evidence>
<sequence>MHDNVIARIKTFFLPFIVALLLFTAIYSLLNWWLFTHLAIFPVEESVLDTMLPLVLAFVPAWYWIWPRIALLELRHDRSDMLYYLVVYIGLALPVILTQHYIRNEKQTLLQLQTMAEISQRPAEAYQVKQWYVAKQDASVWTNVSIEGKHGSLFVFSMYVTVPVFTAPGDTITGKCLAWYGIKYHTSMSNRLSDEEKGARCDDFLQRSWQRFQEKNVYSCTYLERPGYTSERANFRNAANLNKRYSYAEDILLLPMRQPFAARTGGLLWWLLSALLIFSGIWLMVCLKTPLKQPESKPVISLAQRWHPATAILCWFIGSSLFIAGQHSPGPNELIFWGASSRPLLAHGQWWRLLTNLFLNITALQGFYIVTLYLAGYILEPVIRGKRFLFAWLLSGMAGSLLSVMVYPDRLSFGASGAILGIWGVILMFIFRKKFSQDIGVILLYAMAVAGLVVLFLILGFKGSSDSVADMGGLLAGLMIGWIYARKLPDKQQEVLPEHKNA</sequence>
<evidence type="ECO:0000256" key="5">
    <source>
        <dbReference type="ARBA" id="ARBA00022989"/>
    </source>
</evidence>
<feature type="domain" description="Peptidase S54 rhomboid" evidence="8">
    <location>
        <begin position="348"/>
        <end position="486"/>
    </location>
</feature>
<feature type="transmembrane region" description="Helical" evidence="7">
    <location>
        <begin position="50"/>
        <end position="69"/>
    </location>
</feature>
<feature type="transmembrane region" description="Helical" evidence="7">
    <location>
        <begin position="357"/>
        <end position="376"/>
    </location>
</feature>
<gene>
    <name evidence="9" type="ORF">HHL17_08460</name>
</gene>
<feature type="transmembrane region" description="Helical" evidence="7">
    <location>
        <begin position="388"/>
        <end position="407"/>
    </location>
</feature>
<keyword evidence="4" id="KW-0378">Hydrolase</keyword>
<protein>
    <submittedName>
        <fullName evidence="9">Rhomboid family intramembrane serine protease</fullName>
    </submittedName>
</protein>
<dbReference type="InterPro" id="IPR022764">
    <property type="entry name" value="Peptidase_S54_rhomboid_dom"/>
</dbReference>
<evidence type="ECO:0000256" key="1">
    <source>
        <dbReference type="ARBA" id="ARBA00004141"/>
    </source>
</evidence>